<dbReference type="GO" id="GO:0004521">
    <property type="term" value="F:RNA endonuclease activity"/>
    <property type="evidence" value="ECO:0007669"/>
    <property type="project" value="TreeGrafter"/>
</dbReference>
<dbReference type="GO" id="GO:0046872">
    <property type="term" value="F:metal ion binding"/>
    <property type="evidence" value="ECO:0007669"/>
    <property type="project" value="UniProtKB-KW"/>
</dbReference>
<organism evidence="7 8">
    <name type="scientific">Coptotermes formosanus</name>
    <name type="common">Formosan subterranean termite</name>
    <dbReference type="NCBI Taxonomy" id="36987"/>
    <lineage>
        <taxon>Eukaryota</taxon>
        <taxon>Metazoa</taxon>
        <taxon>Ecdysozoa</taxon>
        <taxon>Arthropoda</taxon>
        <taxon>Hexapoda</taxon>
        <taxon>Insecta</taxon>
        <taxon>Pterygota</taxon>
        <taxon>Neoptera</taxon>
        <taxon>Polyneoptera</taxon>
        <taxon>Dictyoptera</taxon>
        <taxon>Blattodea</taxon>
        <taxon>Blattoidea</taxon>
        <taxon>Termitoidae</taxon>
        <taxon>Rhinotermitidae</taxon>
        <taxon>Coptotermes</taxon>
    </lineage>
</organism>
<comment type="similarity">
    <text evidence="1">Belongs to the DNA/RNA non-specific endonuclease family.</text>
</comment>
<dbReference type="PANTHER" id="PTHR13966">
    <property type="entry name" value="ENDONUCLEASE RELATED"/>
    <property type="match status" value="1"/>
</dbReference>
<keyword evidence="2" id="KW-0540">Nuclease</keyword>
<keyword evidence="5" id="KW-0479">Metal-binding</keyword>
<evidence type="ECO:0000313" key="7">
    <source>
        <dbReference type="EMBL" id="GFG38326.1"/>
    </source>
</evidence>
<protein>
    <recommendedName>
        <fullName evidence="6">DNA/RNA non-specific endonuclease/pyrophosphatase/phosphodiesterase domain-containing protein</fullName>
    </recommendedName>
</protein>
<dbReference type="SUPFAM" id="SSF54060">
    <property type="entry name" value="His-Me finger endonucleases"/>
    <property type="match status" value="1"/>
</dbReference>
<feature type="domain" description="DNA/RNA non-specific endonuclease/pyrophosphatase/phosphodiesterase" evidence="6">
    <location>
        <begin position="3"/>
        <end position="187"/>
    </location>
</feature>
<dbReference type="EMBL" id="BLKM01000767">
    <property type="protein sequence ID" value="GFG38326.1"/>
    <property type="molecule type" value="Genomic_DNA"/>
</dbReference>
<dbReference type="Pfam" id="PF01223">
    <property type="entry name" value="Endonuclease_NS"/>
    <property type="match status" value="1"/>
</dbReference>
<keyword evidence="3" id="KW-0255">Endonuclease</keyword>
<keyword evidence="3" id="KW-0378">Hydrolase</keyword>
<feature type="binding site" evidence="5">
    <location>
        <position position="62"/>
    </location>
    <ligand>
        <name>Mg(2+)</name>
        <dbReference type="ChEBI" id="CHEBI:18420"/>
        <note>catalytic</note>
    </ligand>
</feature>
<dbReference type="InterPro" id="IPR040255">
    <property type="entry name" value="Non-specific_endonuclease"/>
</dbReference>
<evidence type="ECO:0000256" key="5">
    <source>
        <dbReference type="PIRSR" id="PIRSR640255-2"/>
    </source>
</evidence>
<dbReference type="Gene3D" id="3.40.570.10">
    <property type="entry name" value="Extracellular Endonuclease, subunit A"/>
    <property type="match status" value="1"/>
</dbReference>
<evidence type="ECO:0000256" key="4">
    <source>
        <dbReference type="PIRSR" id="PIRSR640255-1"/>
    </source>
</evidence>
<dbReference type="InParanoid" id="A0A6L2Q0I3"/>
<dbReference type="InterPro" id="IPR044929">
    <property type="entry name" value="DNA/RNA_non-sp_Endonuclease_sf"/>
</dbReference>
<dbReference type="PANTHER" id="PTHR13966:SF19">
    <property type="entry name" value="NUCLEASE EXOG, MITOCHONDRIAL"/>
    <property type="match status" value="1"/>
</dbReference>
<evidence type="ECO:0000259" key="6">
    <source>
        <dbReference type="SMART" id="SM00892"/>
    </source>
</evidence>
<dbReference type="GO" id="GO:0000014">
    <property type="term" value="F:single-stranded DNA endodeoxyribonuclease activity"/>
    <property type="evidence" value="ECO:0007669"/>
    <property type="project" value="TreeGrafter"/>
</dbReference>
<dbReference type="Proteomes" id="UP000502823">
    <property type="component" value="Unassembled WGS sequence"/>
</dbReference>
<dbReference type="OrthoDB" id="5960141at2759"/>
<dbReference type="FunFam" id="3.40.570.10:FF:000007">
    <property type="entry name" value="Alkaline nuclease"/>
    <property type="match status" value="1"/>
</dbReference>
<proteinExistence type="inferred from homology"/>
<dbReference type="GO" id="GO:0005634">
    <property type="term" value="C:nucleus"/>
    <property type="evidence" value="ECO:0007669"/>
    <property type="project" value="TreeGrafter"/>
</dbReference>
<dbReference type="AlphaFoldDB" id="A0A6L2Q0I3"/>
<evidence type="ECO:0000313" key="8">
    <source>
        <dbReference type="Proteomes" id="UP000502823"/>
    </source>
</evidence>
<accession>A0A6L2Q0I3</accession>
<dbReference type="InterPro" id="IPR044925">
    <property type="entry name" value="His-Me_finger_sf"/>
</dbReference>
<dbReference type="GO" id="GO:0003676">
    <property type="term" value="F:nucleic acid binding"/>
    <property type="evidence" value="ECO:0007669"/>
    <property type="project" value="InterPro"/>
</dbReference>
<feature type="active site" description="Proton acceptor" evidence="4">
    <location>
        <position position="32"/>
    </location>
</feature>
<name>A0A6L2Q0I3_COPFO</name>
<gene>
    <name evidence="7" type="ORF">Cfor_01737</name>
</gene>
<dbReference type="SMART" id="SM00892">
    <property type="entry name" value="Endonuclease_NS"/>
    <property type="match status" value="1"/>
</dbReference>
<dbReference type="InterPro" id="IPR001604">
    <property type="entry name" value="Endo_G_ENPP1-like_dom"/>
</dbReference>
<evidence type="ECO:0000256" key="2">
    <source>
        <dbReference type="ARBA" id="ARBA00022722"/>
    </source>
</evidence>
<dbReference type="GO" id="GO:0005743">
    <property type="term" value="C:mitochondrial inner membrane"/>
    <property type="evidence" value="ECO:0007669"/>
    <property type="project" value="TreeGrafter"/>
</dbReference>
<evidence type="ECO:0000256" key="1">
    <source>
        <dbReference type="ARBA" id="ARBA00010052"/>
    </source>
</evidence>
<keyword evidence="8" id="KW-1185">Reference proteome</keyword>
<evidence type="ECO:0000256" key="3">
    <source>
        <dbReference type="ARBA" id="ARBA00022759"/>
    </source>
</evidence>
<dbReference type="GO" id="GO:0006309">
    <property type="term" value="P:apoptotic DNA fragmentation"/>
    <property type="evidence" value="ECO:0007669"/>
    <property type="project" value="TreeGrafter"/>
</dbReference>
<comment type="caution">
    <text evidence="7">The sequence shown here is derived from an EMBL/GenBank/DDBJ whole genome shotgun (WGS) entry which is preliminary data.</text>
</comment>
<reference evidence="8" key="1">
    <citation type="submission" date="2020-01" db="EMBL/GenBank/DDBJ databases">
        <title>Draft genome sequence of the Termite Coptotermes fromosanus.</title>
        <authorList>
            <person name="Itakura S."/>
            <person name="Yosikawa Y."/>
            <person name="Umezawa K."/>
        </authorList>
    </citation>
    <scope>NUCLEOTIDE SEQUENCE [LARGE SCALE GENOMIC DNA]</scope>
</reference>
<sequence length="234" mass="26368">MQRQTVGTLLGSSLQGDKYIAETSDYYLDKGHLSANADFVYGSQRRATFRYVNILPQWKSFNGGNWNELEKSVRTYADKKKLDLDIYTGTYGILTFPNVKGVETGLYLYVDNNNNKAIPVPKLFWKAVYDPNSQAGIVIVGINNPYLSGPQGDYLICNDVCSKISWLQWDQKNTTKGYLYCCDVNDFRSTVKTLPEFTVSGLLTETVDPNSNSSLRVGQYFSLIVLLIGILKFL</sequence>